<comment type="caution">
    <text evidence="2">The sequence shown here is derived from an EMBL/GenBank/DDBJ whole genome shotgun (WGS) entry which is preliminary data.</text>
</comment>
<proteinExistence type="predicted"/>
<feature type="compositionally biased region" description="Basic and acidic residues" evidence="1">
    <location>
        <begin position="1"/>
        <end position="13"/>
    </location>
</feature>
<evidence type="ECO:0000256" key="1">
    <source>
        <dbReference type="SAM" id="MobiDB-lite"/>
    </source>
</evidence>
<dbReference type="EMBL" id="JAFNEN010000559">
    <property type="protein sequence ID" value="KAG8180550.1"/>
    <property type="molecule type" value="Genomic_DNA"/>
</dbReference>
<evidence type="ECO:0000313" key="2">
    <source>
        <dbReference type="EMBL" id="KAG8180550.1"/>
    </source>
</evidence>
<organism evidence="2 3">
    <name type="scientific">Oedothorax gibbosus</name>
    <dbReference type="NCBI Taxonomy" id="931172"/>
    <lineage>
        <taxon>Eukaryota</taxon>
        <taxon>Metazoa</taxon>
        <taxon>Ecdysozoa</taxon>
        <taxon>Arthropoda</taxon>
        <taxon>Chelicerata</taxon>
        <taxon>Arachnida</taxon>
        <taxon>Araneae</taxon>
        <taxon>Araneomorphae</taxon>
        <taxon>Entelegynae</taxon>
        <taxon>Araneoidea</taxon>
        <taxon>Linyphiidae</taxon>
        <taxon>Erigoninae</taxon>
        <taxon>Oedothorax</taxon>
    </lineage>
</organism>
<sequence>MVENHRNMKRLQDADDVNNIPKSKVNSYRSPQAFGKAIKRVIKALPHSLSKKQAVITKLAKDAGVKCQDKTAKNTLDSDTLKKNLVLNFYRDPEIVYTALGMKEEMTIWIR</sequence>
<gene>
    <name evidence="2" type="ORF">JTE90_018170</name>
</gene>
<name>A0AAV6U973_9ARAC</name>
<feature type="region of interest" description="Disordered" evidence="1">
    <location>
        <begin position="1"/>
        <end position="23"/>
    </location>
</feature>
<keyword evidence="3" id="KW-1185">Reference proteome</keyword>
<evidence type="ECO:0000313" key="3">
    <source>
        <dbReference type="Proteomes" id="UP000827092"/>
    </source>
</evidence>
<dbReference type="AlphaFoldDB" id="A0AAV6U973"/>
<reference evidence="2 3" key="1">
    <citation type="journal article" date="2022" name="Nat. Ecol. Evol.">
        <title>A masculinizing supergene underlies an exaggerated male reproductive morph in a spider.</title>
        <authorList>
            <person name="Hendrickx F."/>
            <person name="De Corte Z."/>
            <person name="Sonet G."/>
            <person name="Van Belleghem S.M."/>
            <person name="Kostlbacher S."/>
            <person name="Vangestel C."/>
        </authorList>
    </citation>
    <scope>NUCLEOTIDE SEQUENCE [LARGE SCALE GENOMIC DNA]</scope>
    <source>
        <strain evidence="2">W744_W776</strain>
    </source>
</reference>
<dbReference type="Proteomes" id="UP000827092">
    <property type="component" value="Unassembled WGS sequence"/>
</dbReference>
<accession>A0AAV6U973</accession>
<protein>
    <submittedName>
        <fullName evidence="2">Uncharacterized protein</fullName>
    </submittedName>
</protein>